<dbReference type="Proteomes" id="UP000694850">
    <property type="component" value="Unplaced"/>
</dbReference>
<dbReference type="GeneID" id="103201611"/>
<protein>
    <submittedName>
        <fullName evidence="3">Melanoma antigen recognized by T-cells 1</fullName>
    </submittedName>
</protein>
<proteinExistence type="predicted"/>
<dbReference type="AlphaFoldDB" id="A0A8B7A985"/>
<dbReference type="PANTHER" id="PTHR15305:SF0">
    <property type="entry name" value="MELANOMA ANTIGEN RECOGNIZED BY T-CELLS 1"/>
    <property type="match status" value="1"/>
</dbReference>
<accession>A0A8B7A985</accession>
<dbReference type="GO" id="GO:0005789">
    <property type="term" value="C:endoplasmic reticulum membrane"/>
    <property type="evidence" value="ECO:0007669"/>
    <property type="project" value="TreeGrafter"/>
</dbReference>
<keyword evidence="2" id="KW-1185">Reference proteome</keyword>
<evidence type="ECO:0000313" key="2">
    <source>
        <dbReference type="Proteomes" id="UP000694850"/>
    </source>
</evidence>
<sequence>MPREDAHLIYGYPRKGHGHASITAEEAAGICILTVILGILLLVGCWYCRRRSGYRNLKDKSLQAGTQSALTGRCLCKQLAHQDSKLPFQVHNLWTSGRLRSCILVFDKSILIKNKQTRVPSAPPAYEKLSVQQSLPPYLP</sequence>
<dbReference type="CTD" id="2315"/>
<dbReference type="RefSeq" id="XP_007944528.1">
    <property type="nucleotide sequence ID" value="XM_007946337.1"/>
</dbReference>
<dbReference type="GO" id="GO:0005802">
    <property type="term" value="C:trans-Golgi network"/>
    <property type="evidence" value="ECO:0007669"/>
    <property type="project" value="TreeGrafter"/>
</dbReference>
<dbReference type="OrthoDB" id="9946040at2759"/>
<evidence type="ECO:0000256" key="1">
    <source>
        <dbReference type="SAM" id="Phobius"/>
    </source>
</evidence>
<name>A0A8B7A985_ORYAF</name>
<gene>
    <name evidence="3" type="primary">MLANA</name>
</gene>
<dbReference type="GO" id="GO:0042470">
    <property type="term" value="C:melanosome"/>
    <property type="evidence" value="ECO:0007669"/>
    <property type="project" value="InterPro"/>
</dbReference>
<keyword evidence="1" id="KW-0812">Transmembrane</keyword>
<keyword evidence="1" id="KW-0472">Membrane</keyword>
<dbReference type="PANTHER" id="PTHR15305">
    <property type="entry name" value="MELANOMA ANTIGEN RECOGNIZED BY T-CELLS 1"/>
    <property type="match status" value="1"/>
</dbReference>
<feature type="transmembrane region" description="Helical" evidence="1">
    <location>
        <begin position="27"/>
        <end position="48"/>
    </location>
</feature>
<dbReference type="Pfam" id="PF14991">
    <property type="entry name" value="MLANA"/>
    <property type="match status" value="2"/>
</dbReference>
<keyword evidence="1" id="KW-1133">Transmembrane helix</keyword>
<dbReference type="InterPro" id="IPR029242">
    <property type="entry name" value="MLANA"/>
</dbReference>
<reference evidence="3" key="1">
    <citation type="submission" date="2025-08" db="UniProtKB">
        <authorList>
            <consortium name="RefSeq"/>
        </authorList>
    </citation>
    <scope>IDENTIFICATION</scope>
</reference>
<organism evidence="2 3">
    <name type="scientific">Orycteropus afer afer</name>
    <dbReference type="NCBI Taxonomy" id="1230840"/>
    <lineage>
        <taxon>Eukaryota</taxon>
        <taxon>Metazoa</taxon>
        <taxon>Chordata</taxon>
        <taxon>Craniata</taxon>
        <taxon>Vertebrata</taxon>
        <taxon>Euteleostomi</taxon>
        <taxon>Mammalia</taxon>
        <taxon>Eutheria</taxon>
        <taxon>Afrotheria</taxon>
        <taxon>Tubulidentata</taxon>
        <taxon>Orycteropodidae</taxon>
        <taxon>Orycteropus</taxon>
    </lineage>
</organism>
<evidence type="ECO:0000313" key="3">
    <source>
        <dbReference type="RefSeq" id="XP_007944528.1"/>
    </source>
</evidence>